<dbReference type="VEuPathDB" id="CryptoDB:Cvel_24458"/>
<gene>
    <name evidence="2" type="ORF">Cvel_24458</name>
</gene>
<dbReference type="AlphaFoldDB" id="A0A0G4H2M5"/>
<feature type="region of interest" description="Disordered" evidence="1">
    <location>
        <begin position="65"/>
        <end position="110"/>
    </location>
</feature>
<feature type="non-terminal residue" evidence="2">
    <location>
        <position position="1"/>
    </location>
</feature>
<accession>A0A0G4H2M5</accession>
<name>A0A0G4H2M5_9ALVE</name>
<reference evidence="2" key="1">
    <citation type="submission" date="2014-11" db="EMBL/GenBank/DDBJ databases">
        <authorList>
            <person name="Otto D Thomas"/>
            <person name="Naeem Raeece"/>
        </authorList>
    </citation>
    <scope>NUCLEOTIDE SEQUENCE</scope>
</reference>
<dbReference type="EMBL" id="CDMZ01001815">
    <property type="protein sequence ID" value="CEM37905.1"/>
    <property type="molecule type" value="Genomic_DNA"/>
</dbReference>
<protein>
    <submittedName>
        <fullName evidence="2">Uncharacterized protein</fullName>
    </submittedName>
</protein>
<sequence length="110" mass="10873">GAQNDFTTPSRLSGRGGEGDASTTTWARRIVLVGTAERVERGRRQIGVKIHGILRAVAAKACASSSYSTASGGTGGGASPSTEAPSPLTLGGGNGQGGVSGGWGWGQTQS</sequence>
<feature type="compositionally biased region" description="Gly residues" evidence="1">
    <location>
        <begin position="90"/>
        <end position="110"/>
    </location>
</feature>
<proteinExistence type="predicted"/>
<evidence type="ECO:0000256" key="1">
    <source>
        <dbReference type="SAM" id="MobiDB-lite"/>
    </source>
</evidence>
<evidence type="ECO:0000313" key="2">
    <source>
        <dbReference type="EMBL" id="CEM37905.1"/>
    </source>
</evidence>
<feature type="region of interest" description="Disordered" evidence="1">
    <location>
        <begin position="1"/>
        <end position="25"/>
    </location>
</feature>
<feature type="compositionally biased region" description="Polar residues" evidence="1">
    <location>
        <begin position="1"/>
        <end position="11"/>
    </location>
</feature>
<organism evidence="2">
    <name type="scientific">Chromera velia CCMP2878</name>
    <dbReference type="NCBI Taxonomy" id="1169474"/>
    <lineage>
        <taxon>Eukaryota</taxon>
        <taxon>Sar</taxon>
        <taxon>Alveolata</taxon>
        <taxon>Colpodellida</taxon>
        <taxon>Chromeraceae</taxon>
        <taxon>Chromera</taxon>
    </lineage>
</organism>